<dbReference type="SUPFAM" id="SSF74653">
    <property type="entry name" value="TolA/TonB C-terminal domain"/>
    <property type="match status" value="1"/>
</dbReference>
<sequence>MRIFFAAVSSLLFFSCQHNNAPVLKNTVAKPVQKTIKKEKKQFDENKVYKSHEVEIKPDYPGGIDKFYAFLKKNYVLPKEVIENDIQGQPVFASFIIEKDGSLSDIEILRDFGLGSGEEFERVLKLCPNWIPGKIDGTPVKCLYTVPYYISVD</sequence>
<evidence type="ECO:0000313" key="3">
    <source>
        <dbReference type="Proteomes" id="UP001597138"/>
    </source>
</evidence>
<keyword evidence="3" id="KW-1185">Reference proteome</keyword>
<dbReference type="PROSITE" id="PS51257">
    <property type="entry name" value="PROKAR_LIPOPROTEIN"/>
    <property type="match status" value="1"/>
</dbReference>
<proteinExistence type="predicted"/>
<evidence type="ECO:0000256" key="1">
    <source>
        <dbReference type="SAM" id="SignalP"/>
    </source>
</evidence>
<organism evidence="2 3">
    <name type="scientific">Flavobacterium artemisiae</name>
    <dbReference type="NCBI Taxonomy" id="2126556"/>
    <lineage>
        <taxon>Bacteria</taxon>
        <taxon>Pseudomonadati</taxon>
        <taxon>Bacteroidota</taxon>
        <taxon>Flavobacteriia</taxon>
        <taxon>Flavobacteriales</taxon>
        <taxon>Flavobacteriaceae</taxon>
        <taxon>Flavobacterium</taxon>
    </lineage>
</organism>
<keyword evidence="1" id="KW-0732">Signal</keyword>
<dbReference type="Gene3D" id="3.30.1150.10">
    <property type="match status" value="1"/>
</dbReference>
<comment type="caution">
    <text evidence="2">The sequence shown here is derived from an EMBL/GenBank/DDBJ whole genome shotgun (WGS) entry which is preliminary data.</text>
</comment>
<accession>A0ABW4HIW0</accession>
<name>A0ABW4HIW0_9FLAO</name>
<dbReference type="RefSeq" id="WP_379813337.1">
    <property type="nucleotide sequence ID" value="NZ_JBHUDZ010000018.1"/>
</dbReference>
<feature type="signal peptide" evidence="1">
    <location>
        <begin position="1"/>
        <end position="21"/>
    </location>
</feature>
<evidence type="ECO:0000313" key="2">
    <source>
        <dbReference type="EMBL" id="MFD1605519.1"/>
    </source>
</evidence>
<gene>
    <name evidence="2" type="ORF">ACFSC2_22475</name>
</gene>
<protein>
    <submittedName>
        <fullName evidence="2">Energy transducer TonB</fullName>
    </submittedName>
</protein>
<dbReference type="Proteomes" id="UP001597138">
    <property type="component" value="Unassembled WGS sequence"/>
</dbReference>
<feature type="chain" id="PRO_5047187301" evidence="1">
    <location>
        <begin position="22"/>
        <end position="153"/>
    </location>
</feature>
<reference evidence="3" key="1">
    <citation type="journal article" date="2019" name="Int. J. Syst. Evol. Microbiol.">
        <title>The Global Catalogue of Microorganisms (GCM) 10K type strain sequencing project: providing services to taxonomists for standard genome sequencing and annotation.</title>
        <authorList>
            <consortium name="The Broad Institute Genomics Platform"/>
            <consortium name="The Broad Institute Genome Sequencing Center for Infectious Disease"/>
            <person name="Wu L."/>
            <person name="Ma J."/>
        </authorList>
    </citation>
    <scope>NUCLEOTIDE SEQUENCE [LARGE SCALE GENOMIC DNA]</scope>
    <source>
        <strain evidence="3">CCUG 70865</strain>
    </source>
</reference>
<dbReference type="EMBL" id="JBHUDZ010000018">
    <property type="protein sequence ID" value="MFD1605519.1"/>
    <property type="molecule type" value="Genomic_DNA"/>
</dbReference>